<proteinExistence type="predicted"/>
<reference evidence="2" key="1">
    <citation type="submission" date="2014-09" db="EMBL/GenBank/DDBJ databases">
        <authorList>
            <person name="Magalhaes I.L.F."/>
            <person name="Oliveira U."/>
            <person name="Santos F.R."/>
            <person name="Vidigal T.H.D.A."/>
            <person name="Brescovit A.D."/>
            <person name="Santos A.J."/>
        </authorList>
    </citation>
    <scope>NUCLEOTIDE SEQUENCE</scope>
    <source>
        <tissue evidence="2">Shoot tissue taken approximately 20 cm above the soil surface</tissue>
    </source>
</reference>
<protein>
    <submittedName>
        <fullName evidence="2">Uncharacterized protein</fullName>
    </submittedName>
</protein>
<evidence type="ECO:0000256" key="1">
    <source>
        <dbReference type="SAM" id="SignalP"/>
    </source>
</evidence>
<name>A0A0A8YFF9_ARUDO</name>
<feature type="signal peptide" evidence="1">
    <location>
        <begin position="1"/>
        <end position="19"/>
    </location>
</feature>
<accession>A0A0A8YFF9</accession>
<feature type="chain" id="PRO_5002042143" evidence="1">
    <location>
        <begin position="20"/>
        <end position="89"/>
    </location>
</feature>
<organism evidence="2">
    <name type="scientific">Arundo donax</name>
    <name type="common">Giant reed</name>
    <name type="synonym">Donax arundinaceus</name>
    <dbReference type="NCBI Taxonomy" id="35708"/>
    <lineage>
        <taxon>Eukaryota</taxon>
        <taxon>Viridiplantae</taxon>
        <taxon>Streptophyta</taxon>
        <taxon>Embryophyta</taxon>
        <taxon>Tracheophyta</taxon>
        <taxon>Spermatophyta</taxon>
        <taxon>Magnoliopsida</taxon>
        <taxon>Liliopsida</taxon>
        <taxon>Poales</taxon>
        <taxon>Poaceae</taxon>
        <taxon>PACMAD clade</taxon>
        <taxon>Arundinoideae</taxon>
        <taxon>Arundineae</taxon>
        <taxon>Arundo</taxon>
    </lineage>
</organism>
<reference evidence="2" key="2">
    <citation type="journal article" date="2015" name="Data Brief">
        <title>Shoot transcriptome of the giant reed, Arundo donax.</title>
        <authorList>
            <person name="Barrero R.A."/>
            <person name="Guerrero F.D."/>
            <person name="Moolhuijzen P."/>
            <person name="Goolsby J.A."/>
            <person name="Tidwell J."/>
            <person name="Bellgard S.E."/>
            <person name="Bellgard M.I."/>
        </authorList>
    </citation>
    <scope>NUCLEOTIDE SEQUENCE</scope>
    <source>
        <tissue evidence="2">Shoot tissue taken approximately 20 cm above the soil surface</tissue>
    </source>
</reference>
<keyword evidence="1" id="KW-0732">Signal</keyword>
<dbReference type="AlphaFoldDB" id="A0A0A8YFF9"/>
<evidence type="ECO:0000313" key="2">
    <source>
        <dbReference type="EMBL" id="JAD21942.1"/>
    </source>
</evidence>
<sequence>MSKLILAFTNMLILNLTELINEQINFLKQQFRPSILPHSWLSFTKYFRKLLKKDLMSLFYDFYKENLPLFSLNFGIITLLSKIKDASQI</sequence>
<dbReference type="EMBL" id="GBRH01275953">
    <property type="protein sequence ID" value="JAD21942.1"/>
    <property type="molecule type" value="Transcribed_RNA"/>
</dbReference>